<comment type="caution">
    <text evidence="4">The sequence shown here is derived from an EMBL/GenBank/DDBJ whole genome shotgun (WGS) entry which is preliminary data.</text>
</comment>
<evidence type="ECO:0000256" key="2">
    <source>
        <dbReference type="SAM" id="Phobius"/>
    </source>
</evidence>
<feature type="domain" description="OmpR/PhoB-type" evidence="3">
    <location>
        <begin position="24"/>
        <end position="99"/>
    </location>
</feature>
<dbReference type="SMART" id="SM00862">
    <property type="entry name" value="Trans_reg_C"/>
    <property type="match status" value="1"/>
</dbReference>
<dbReference type="AlphaFoldDB" id="A0AB34CJ59"/>
<reference evidence="4 5" key="1">
    <citation type="submission" date="2019-09" db="EMBL/GenBank/DDBJ databases">
        <title>Genomic diversity of phyloplane-associated Pantoea species in Pakistan cotton crop.</title>
        <authorList>
            <person name="Tufail M.R."/>
            <person name="Cook D.R."/>
        </authorList>
    </citation>
    <scope>NUCLEOTIDE SEQUENCE [LARGE SCALE GENOMIC DNA]</scope>
    <source>
        <strain evidence="4 5">B_8</strain>
    </source>
</reference>
<keyword evidence="1" id="KW-0238">DNA-binding</keyword>
<organism evidence="4 5">
    <name type="scientific">Candidatus Pantoea gossypiicola</name>
    <dbReference type="NCBI Taxonomy" id="2608008"/>
    <lineage>
        <taxon>Bacteria</taxon>
        <taxon>Pseudomonadati</taxon>
        <taxon>Pseudomonadota</taxon>
        <taxon>Gammaproteobacteria</taxon>
        <taxon>Enterobacterales</taxon>
        <taxon>Erwiniaceae</taxon>
        <taxon>Pantoea</taxon>
    </lineage>
</organism>
<gene>
    <name evidence="4" type="ORF">F3I20_11620</name>
</gene>
<dbReference type="GO" id="GO:0000160">
    <property type="term" value="P:phosphorelay signal transduction system"/>
    <property type="evidence" value="ECO:0007669"/>
    <property type="project" value="InterPro"/>
</dbReference>
<dbReference type="SUPFAM" id="SSF46894">
    <property type="entry name" value="C-terminal effector domain of the bipartite response regulators"/>
    <property type="match status" value="1"/>
</dbReference>
<sequence>MRYKIGGRVIYDATDNTLTLPDCNEPDSQLSITAGALLYYFLHHTELVSRNQVLKKVWDDNGLTSSNSNLNQYLSMLRKTLRHYDVDNIIVSVSRGFLQLNPDIVIEPLTIESVPLTETPPEPISTPLPSISSKVKVVIPPSGETQARYWYLAGSILLSIAMLLVIFTLMNRNTLRVMNFTRISAQPCELLASDEMLHSVATAIYRKNFEVVRQRLNLACHKGEHFVFFYSDRLETNGLGRLFLARCAIHEAQPFSYCDNYFYYAWKSQ</sequence>
<evidence type="ECO:0000256" key="1">
    <source>
        <dbReference type="ARBA" id="ARBA00023125"/>
    </source>
</evidence>
<keyword evidence="2" id="KW-1133">Transmembrane helix</keyword>
<dbReference type="InterPro" id="IPR036388">
    <property type="entry name" value="WH-like_DNA-bd_sf"/>
</dbReference>
<dbReference type="RefSeq" id="WP_150037590.1">
    <property type="nucleotide sequence ID" value="NZ_VWVM01000007.1"/>
</dbReference>
<dbReference type="Proteomes" id="UP000324255">
    <property type="component" value="Unassembled WGS sequence"/>
</dbReference>
<feature type="transmembrane region" description="Helical" evidence="2">
    <location>
        <begin position="149"/>
        <end position="170"/>
    </location>
</feature>
<dbReference type="GO" id="GO:0006355">
    <property type="term" value="P:regulation of DNA-templated transcription"/>
    <property type="evidence" value="ECO:0007669"/>
    <property type="project" value="InterPro"/>
</dbReference>
<dbReference type="Gene3D" id="1.10.10.10">
    <property type="entry name" value="Winged helix-like DNA-binding domain superfamily/Winged helix DNA-binding domain"/>
    <property type="match status" value="1"/>
</dbReference>
<evidence type="ECO:0000313" key="5">
    <source>
        <dbReference type="Proteomes" id="UP000324255"/>
    </source>
</evidence>
<keyword evidence="5" id="KW-1185">Reference proteome</keyword>
<dbReference type="InterPro" id="IPR001867">
    <property type="entry name" value="OmpR/PhoB-type_DNA-bd"/>
</dbReference>
<keyword evidence="2" id="KW-0472">Membrane</keyword>
<dbReference type="Pfam" id="PF00486">
    <property type="entry name" value="Trans_reg_C"/>
    <property type="match status" value="1"/>
</dbReference>
<proteinExistence type="predicted"/>
<dbReference type="EMBL" id="VWVM01000007">
    <property type="protein sequence ID" value="KAA6125083.1"/>
    <property type="molecule type" value="Genomic_DNA"/>
</dbReference>
<protein>
    <submittedName>
        <fullName evidence="4">Winged helix family transcriptional regulator</fullName>
    </submittedName>
</protein>
<dbReference type="InterPro" id="IPR016032">
    <property type="entry name" value="Sig_transdc_resp-reg_C-effctor"/>
</dbReference>
<keyword evidence="2" id="KW-0812">Transmembrane</keyword>
<evidence type="ECO:0000313" key="4">
    <source>
        <dbReference type="EMBL" id="KAA6125083.1"/>
    </source>
</evidence>
<name>A0AB34CJ59_9GAMM</name>
<accession>A0AB34CJ59</accession>
<dbReference type="GO" id="GO:0003677">
    <property type="term" value="F:DNA binding"/>
    <property type="evidence" value="ECO:0007669"/>
    <property type="project" value="UniProtKB-KW"/>
</dbReference>
<evidence type="ECO:0000259" key="3">
    <source>
        <dbReference type="SMART" id="SM00862"/>
    </source>
</evidence>